<evidence type="ECO:0000313" key="2">
    <source>
        <dbReference type="EMBL" id="EGA70913.1"/>
    </source>
</evidence>
<protein>
    <submittedName>
        <fullName evidence="2">Glycosyl transferase family protein</fullName>
    </submittedName>
</protein>
<reference evidence="2 3" key="1">
    <citation type="journal article" date="2012" name="Int. J. Syst. Evol. Microbiol.">
        <title>Vibrio caribbeanicus sp. nov., isolated from the marine sponge Scleritoderma cyanea.</title>
        <authorList>
            <person name="Hoffmann M."/>
            <person name="Monday S.R."/>
            <person name="Allard M.W."/>
            <person name="Strain E.A."/>
            <person name="Whittaker P."/>
            <person name="Naum M."/>
            <person name="McCarthy P.J."/>
            <person name="Lopez J.V."/>
            <person name="Fischer M."/>
            <person name="Brown E.W."/>
        </authorList>
    </citation>
    <scope>NUCLEOTIDE SEQUENCE [LARGE SCALE GENOMIC DNA]</scope>
    <source>
        <strain evidence="3">DSMZ 21326</strain>
    </source>
</reference>
<evidence type="ECO:0000259" key="1">
    <source>
        <dbReference type="Pfam" id="PF01755"/>
    </source>
</evidence>
<dbReference type="Proteomes" id="UP000006228">
    <property type="component" value="Unassembled WGS sequence"/>
</dbReference>
<dbReference type="RefSeq" id="WP_008075778.1">
    <property type="nucleotide sequence ID" value="NZ_AEVT01000053.1"/>
</dbReference>
<dbReference type="GO" id="GO:0016740">
    <property type="term" value="F:transferase activity"/>
    <property type="evidence" value="ECO:0007669"/>
    <property type="project" value="UniProtKB-KW"/>
</dbReference>
<dbReference type="AlphaFoldDB" id="E8M562"/>
<comment type="caution">
    <text evidence="2">The sequence shown here is derived from an EMBL/GenBank/DDBJ whole genome shotgun (WGS) entry which is preliminary data.</text>
</comment>
<accession>E8M562</accession>
<name>E8M562_PHOS4</name>
<gene>
    <name evidence="2" type="ORF">VISI1226_16778</name>
</gene>
<dbReference type="EMBL" id="AEVT01000053">
    <property type="protein sequence ID" value="EGA70913.1"/>
    <property type="molecule type" value="Genomic_DNA"/>
</dbReference>
<proteinExistence type="predicted"/>
<evidence type="ECO:0000313" key="3">
    <source>
        <dbReference type="Proteomes" id="UP000006228"/>
    </source>
</evidence>
<dbReference type="CDD" id="cd06532">
    <property type="entry name" value="Glyco_transf_25"/>
    <property type="match status" value="1"/>
</dbReference>
<dbReference type="Pfam" id="PF01755">
    <property type="entry name" value="Glyco_transf_25"/>
    <property type="match status" value="1"/>
</dbReference>
<dbReference type="InterPro" id="IPR002654">
    <property type="entry name" value="Glyco_trans_25"/>
</dbReference>
<feature type="domain" description="Glycosyl transferase family 25" evidence="1">
    <location>
        <begin position="2"/>
        <end position="176"/>
    </location>
</feature>
<dbReference type="OrthoDB" id="9816113at2"/>
<organism evidence="2 3">
    <name type="scientific">Vibrio sinaloensis DSM 21326</name>
    <dbReference type="NCBI Taxonomy" id="945550"/>
    <lineage>
        <taxon>Bacteria</taxon>
        <taxon>Pseudomonadati</taxon>
        <taxon>Pseudomonadota</taxon>
        <taxon>Gammaproteobacteria</taxon>
        <taxon>Vibrionales</taxon>
        <taxon>Vibrionaceae</taxon>
        <taxon>Vibrio</taxon>
        <taxon>Vibrio oreintalis group</taxon>
    </lineage>
</organism>
<dbReference type="eggNOG" id="COG3306">
    <property type="taxonomic scope" value="Bacteria"/>
</dbReference>
<dbReference type="GeneID" id="95568747"/>
<sequence length="235" mass="27229">MRIFVISLERSTDRRARVIEALGSKDIQFEFLNAVDASRPEYQYSERRCDALTRKRFGYTLTTGEIACFASHHLAWEKCLELNEPIMVLEDNCDFSERFFTLLSNLDTPLKSYSHIKLAATRSQPPIIKEQLSQELAIVNYKRRTCGTMGYLITPNAAARFISGASLFIEPVDNYMEKPYKHGVKTFCFYPDLVYRAKIQSTIGSQRKNKSNLSILSKAYIELFRLYEQFLNKRS</sequence>
<keyword evidence="2" id="KW-0808">Transferase</keyword>